<organism evidence="1 2">
    <name type="scientific">Paralabilibaculum antarcticum</name>
    <dbReference type="NCBI Taxonomy" id="2912572"/>
    <lineage>
        <taxon>Bacteria</taxon>
        <taxon>Pseudomonadati</taxon>
        <taxon>Bacteroidota</taxon>
        <taxon>Bacteroidia</taxon>
        <taxon>Marinilabiliales</taxon>
        <taxon>Marinifilaceae</taxon>
        <taxon>Paralabilibaculum</taxon>
    </lineage>
</organism>
<keyword evidence="2" id="KW-1185">Reference proteome</keyword>
<comment type="caution">
    <text evidence="1">The sequence shown here is derived from an EMBL/GenBank/DDBJ whole genome shotgun (WGS) entry which is preliminary data.</text>
</comment>
<proteinExistence type="predicted"/>
<evidence type="ECO:0008006" key="3">
    <source>
        <dbReference type="Google" id="ProtNLM"/>
    </source>
</evidence>
<accession>A0ABT5VTK5</accession>
<dbReference type="EMBL" id="JAKJSC010000001">
    <property type="protein sequence ID" value="MDE5418590.1"/>
    <property type="molecule type" value="Genomic_DNA"/>
</dbReference>
<reference evidence="1 2" key="1">
    <citation type="submission" date="2022-01" db="EMBL/GenBank/DDBJ databases">
        <title>Labilibaculum sp. nov, a marine bacterium isolated from Antarctica.</title>
        <authorList>
            <person name="Dai W."/>
        </authorList>
    </citation>
    <scope>NUCLEOTIDE SEQUENCE [LARGE SCALE GENOMIC DNA]</scope>
    <source>
        <strain evidence="1 2">DW002</strain>
    </source>
</reference>
<evidence type="ECO:0000313" key="1">
    <source>
        <dbReference type="EMBL" id="MDE5418590.1"/>
    </source>
</evidence>
<dbReference type="RefSeq" id="WP_275109916.1">
    <property type="nucleotide sequence ID" value="NZ_JAKJSC010000001.1"/>
</dbReference>
<evidence type="ECO:0000313" key="2">
    <source>
        <dbReference type="Proteomes" id="UP001528920"/>
    </source>
</evidence>
<sequence>MIFRIAQYTNLSVEQNSWVVELSDELKSFFNAKNYGRDLNELYFGLITVKPEFEQFFKKKRPRYSPGEKNSTVDGLKIKSTNCAEIDVKIDYSEISNLKKDELIKLTCFRILSEIDCLTRLSKLKDFNYLFFKSEFEGYLSSKSYLMK</sequence>
<name>A0ABT5VTK5_9BACT</name>
<protein>
    <recommendedName>
        <fullName evidence="3">Initiator Rep protein domain-containing protein</fullName>
    </recommendedName>
</protein>
<gene>
    <name evidence="1" type="ORF">L3049_11285</name>
</gene>
<dbReference type="Proteomes" id="UP001528920">
    <property type="component" value="Unassembled WGS sequence"/>
</dbReference>